<keyword evidence="3" id="KW-1185">Reference proteome</keyword>
<gene>
    <name evidence="2" type="ORF">AVEN_163377_1</name>
</gene>
<reference evidence="2 3" key="1">
    <citation type="journal article" date="2019" name="Sci. Rep.">
        <title>Orb-weaving spider Araneus ventricosus genome elucidates the spidroin gene catalogue.</title>
        <authorList>
            <person name="Kono N."/>
            <person name="Nakamura H."/>
            <person name="Ohtoshi R."/>
            <person name="Moran D.A.P."/>
            <person name="Shinohara A."/>
            <person name="Yoshida Y."/>
            <person name="Fujiwara M."/>
            <person name="Mori M."/>
            <person name="Tomita M."/>
            <person name="Arakawa K."/>
        </authorList>
    </citation>
    <scope>NUCLEOTIDE SEQUENCE [LARGE SCALE GENOMIC DNA]</scope>
</reference>
<name>A0A4Y2TD43_ARAVE</name>
<protein>
    <submittedName>
        <fullName evidence="2">Uncharacterized protein</fullName>
    </submittedName>
</protein>
<dbReference type="AlphaFoldDB" id="A0A4Y2TD43"/>
<accession>A0A4Y2TD43</accession>
<dbReference type="EMBL" id="BGPR01027579">
    <property type="protein sequence ID" value="GBN98171.1"/>
    <property type="molecule type" value="Genomic_DNA"/>
</dbReference>
<dbReference type="Proteomes" id="UP000499080">
    <property type="component" value="Unassembled WGS sequence"/>
</dbReference>
<evidence type="ECO:0000256" key="1">
    <source>
        <dbReference type="SAM" id="MobiDB-lite"/>
    </source>
</evidence>
<feature type="region of interest" description="Disordered" evidence="1">
    <location>
        <begin position="18"/>
        <end position="37"/>
    </location>
</feature>
<evidence type="ECO:0000313" key="3">
    <source>
        <dbReference type="Proteomes" id="UP000499080"/>
    </source>
</evidence>
<proteinExistence type="predicted"/>
<sequence>MYDLGIYSGTQDRLGVGLGSVNNGTQPGNTRIDPWRAAGPIHGGSSVESGCEPRTLRLQSRDALPLGLRPYSSLASWVLFLLPRLGGVPLLT</sequence>
<evidence type="ECO:0000313" key="2">
    <source>
        <dbReference type="EMBL" id="GBN98171.1"/>
    </source>
</evidence>
<organism evidence="2 3">
    <name type="scientific">Araneus ventricosus</name>
    <name type="common">Orbweaver spider</name>
    <name type="synonym">Epeira ventricosa</name>
    <dbReference type="NCBI Taxonomy" id="182803"/>
    <lineage>
        <taxon>Eukaryota</taxon>
        <taxon>Metazoa</taxon>
        <taxon>Ecdysozoa</taxon>
        <taxon>Arthropoda</taxon>
        <taxon>Chelicerata</taxon>
        <taxon>Arachnida</taxon>
        <taxon>Araneae</taxon>
        <taxon>Araneomorphae</taxon>
        <taxon>Entelegynae</taxon>
        <taxon>Araneoidea</taxon>
        <taxon>Araneidae</taxon>
        <taxon>Araneus</taxon>
    </lineage>
</organism>
<feature type="compositionally biased region" description="Polar residues" evidence="1">
    <location>
        <begin position="20"/>
        <end position="29"/>
    </location>
</feature>
<comment type="caution">
    <text evidence="2">The sequence shown here is derived from an EMBL/GenBank/DDBJ whole genome shotgun (WGS) entry which is preliminary data.</text>
</comment>